<organism evidence="1 2">
    <name type="scientific">Characodon lateralis</name>
    <dbReference type="NCBI Taxonomy" id="208331"/>
    <lineage>
        <taxon>Eukaryota</taxon>
        <taxon>Metazoa</taxon>
        <taxon>Chordata</taxon>
        <taxon>Craniata</taxon>
        <taxon>Vertebrata</taxon>
        <taxon>Euteleostomi</taxon>
        <taxon>Actinopterygii</taxon>
        <taxon>Neopterygii</taxon>
        <taxon>Teleostei</taxon>
        <taxon>Neoteleostei</taxon>
        <taxon>Acanthomorphata</taxon>
        <taxon>Ovalentaria</taxon>
        <taxon>Atherinomorphae</taxon>
        <taxon>Cyprinodontiformes</taxon>
        <taxon>Goodeidae</taxon>
        <taxon>Characodon</taxon>
    </lineage>
</organism>
<evidence type="ECO:0000313" key="1">
    <source>
        <dbReference type="EMBL" id="MED6289008.1"/>
    </source>
</evidence>
<keyword evidence="2" id="KW-1185">Reference proteome</keyword>
<gene>
    <name evidence="1" type="ORF">CHARACLAT_031968</name>
</gene>
<sequence length="83" mass="9599">MQHFVLFVFYCSTISQPAEKPTHTFVYRTVFLAFLSVVPWPWDQRGLSCTQAKRLVGAPDHWVHCIGLLLVQPRKEESQLQSP</sequence>
<name>A0ABU7EP48_9TELE</name>
<accession>A0ABU7EP48</accession>
<evidence type="ECO:0008006" key="3">
    <source>
        <dbReference type="Google" id="ProtNLM"/>
    </source>
</evidence>
<reference evidence="1 2" key="1">
    <citation type="submission" date="2021-06" db="EMBL/GenBank/DDBJ databases">
        <authorList>
            <person name="Palmer J.M."/>
        </authorList>
    </citation>
    <scope>NUCLEOTIDE SEQUENCE [LARGE SCALE GENOMIC DNA]</scope>
    <source>
        <strain evidence="1 2">CL_MEX2019</strain>
        <tissue evidence="1">Muscle</tissue>
    </source>
</reference>
<comment type="caution">
    <text evidence="1">The sequence shown here is derived from an EMBL/GenBank/DDBJ whole genome shotgun (WGS) entry which is preliminary data.</text>
</comment>
<dbReference type="EMBL" id="JAHUTJ010062813">
    <property type="protein sequence ID" value="MED6289008.1"/>
    <property type="molecule type" value="Genomic_DNA"/>
</dbReference>
<proteinExistence type="predicted"/>
<protein>
    <recommendedName>
        <fullName evidence="3">Secreted protein</fullName>
    </recommendedName>
</protein>
<evidence type="ECO:0000313" key="2">
    <source>
        <dbReference type="Proteomes" id="UP001352852"/>
    </source>
</evidence>
<dbReference type="Proteomes" id="UP001352852">
    <property type="component" value="Unassembled WGS sequence"/>
</dbReference>